<evidence type="ECO:0000313" key="2">
    <source>
        <dbReference type="EMBL" id="SVB29934.1"/>
    </source>
</evidence>
<feature type="region of interest" description="Disordered" evidence="1">
    <location>
        <begin position="1"/>
        <end position="37"/>
    </location>
</feature>
<dbReference type="EMBL" id="UINC01036254">
    <property type="protein sequence ID" value="SVB29934.1"/>
    <property type="molecule type" value="Genomic_DNA"/>
</dbReference>
<proteinExistence type="predicted"/>
<accession>A0A382CVU0</accession>
<evidence type="ECO:0000256" key="1">
    <source>
        <dbReference type="SAM" id="MobiDB-lite"/>
    </source>
</evidence>
<organism evidence="2">
    <name type="scientific">marine metagenome</name>
    <dbReference type="NCBI Taxonomy" id="408172"/>
    <lineage>
        <taxon>unclassified sequences</taxon>
        <taxon>metagenomes</taxon>
        <taxon>ecological metagenomes</taxon>
    </lineage>
</organism>
<feature type="region of interest" description="Disordered" evidence="1">
    <location>
        <begin position="55"/>
        <end position="84"/>
    </location>
</feature>
<dbReference type="AlphaFoldDB" id="A0A382CVU0"/>
<name>A0A382CVU0_9ZZZZ</name>
<gene>
    <name evidence="2" type="ORF">METZ01_LOCUS182788</name>
</gene>
<feature type="compositionally biased region" description="Low complexity" evidence="1">
    <location>
        <begin position="75"/>
        <end position="84"/>
    </location>
</feature>
<protein>
    <submittedName>
        <fullName evidence="2">Uncharacterized protein</fullName>
    </submittedName>
</protein>
<sequence length="84" mass="9347">MADLFAGGAALGGAVNAQNQSKAKLNSPEDRRGRRARSCALDDCRVLTFRSTDYCWKHQDATPPDPEPEPEPEADANWWEEQTE</sequence>
<reference evidence="2" key="1">
    <citation type="submission" date="2018-05" db="EMBL/GenBank/DDBJ databases">
        <authorList>
            <person name="Lanie J.A."/>
            <person name="Ng W.-L."/>
            <person name="Kazmierczak K.M."/>
            <person name="Andrzejewski T.M."/>
            <person name="Davidsen T.M."/>
            <person name="Wayne K.J."/>
            <person name="Tettelin H."/>
            <person name="Glass J.I."/>
            <person name="Rusch D."/>
            <person name="Podicherti R."/>
            <person name="Tsui H.-C.T."/>
            <person name="Winkler M.E."/>
        </authorList>
    </citation>
    <scope>NUCLEOTIDE SEQUENCE</scope>
</reference>
<feature type="compositionally biased region" description="Low complexity" evidence="1">
    <location>
        <begin position="1"/>
        <end position="14"/>
    </location>
</feature>